<protein>
    <submittedName>
        <fullName evidence="2">Uncharacterized protein</fullName>
    </submittedName>
</protein>
<dbReference type="AlphaFoldDB" id="A0A5K7X477"/>
<sequence>MSKFPFARRRGGDLNGRARTAKPCPQAVREGLYTKKPLLEDRFAARRWNSATRHRDSPRQSGRNGPIPASIAPSALCHHGNQDREAAFCSPKPGKMAKWSRTGRTERELSRGRFSVRANKKKVLSRAQTRPENSWFPQSGIHSAQVSTAAGQKLVKNSLLRQIFPSSQVMLQQDLSVAGPVFPGLQSKIFTAPIGKTVASPYFLGRVGREWRQLCHADGVPTRD</sequence>
<feature type="region of interest" description="Disordered" evidence="1">
    <location>
        <begin position="49"/>
        <end position="108"/>
    </location>
</feature>
<evidence type="ECO:0000313" key="3">
    <source>
        <dbReference type="Proteomes" id="UP000326837"/>
    </source>
</evidence>
<gene>
    <name evidence="2" type="ORF">PLANPX_1086</name>
</gene>
<reference evidence="3" key="1">
    <citation type="submission" date="2019-10" db="EMBL/GenBank/DDBJ databases">
        <title>Lacipirellula parvula gen. nov., sp. nov., representing a lineage of planctomycetes widespread in freshwater anoxic habitats, and description of the family Lacipirellulaceae.</title>
        <authorList>
            <person name="Dedysh S.N."/>
            <person name="Kulichevskaya I.S."/>
            <person name="Beletsky A.V."/>
            <person name="Rakitin A.L."/>
            <person name="Mardanov A.V."/>
            <person name="Ivanova A.A."/>
            <person name="Saltykova V.X."/>
            <person name="Rijpstra W.I.C."/>
            <person name="Sinninghe Damste J.S."/>
            <person name="Ravin N.V."/>
        </authorList>
    </citation>
    <scope>NUCLEOTIDE SEQUENCE [LARGE SCALE GENOMIC DNA]</scope>
    <source>
        <strain evidence="3">PX69</strain>
    </source>
</reference>
<proteinExistence type="predicted"/>
<dbReference type="Proteomes" id="UP000326837">
    <property type="component" value="Chromosome"/>
</dbReference>
<evidence type="ECO:0000256" key="1">
    <source>
        <dbReference type="SAM" id="MobiDB-lite"/>
    </source>
</evidence>
<feature type="region of interest" description="Disordered" evidence="1">
    <location>
        <begin position="1"/>
        <end position="29"/>
    </location>
</feature>
<dbReference type="KEGG" id="lpav:PLANPX_1086"/>
<name>A0A5K7X477_9BACT</name>
<keyword evidence="3" id="KW-1185">Reference proteome</keyword>
<accession>A0A5K7X477</accession>
<dbReference type="EMBL" id="AP021861">
    <property type="protein sequence ID" value="BBO31474.1"/>
    <property type="molecule type" value="Genomic_DNA"/>
</dbReference>
<organism evidence="2 3">
    <name type="scientific">Lacipirellula parvula</name>
    <dbReference type="NCBI Taxonomy" id="2650471"/>
    <lineage>
        <taxon>Bacteria</taxon>
        <taxon>Pseudomonadati</taxon>
        <taxon>Planctomycetota</taxon>
        <taxon>Planctomycetia</taxon>
        <taxon>Pirellulales</taxon>
        <taxon>Lacipirellulaceae</taxon>
        <taxon>Lacipirellula</taxon>
    </lineage>
</organism>
<evidence type="ECO:0000313" key="2">
    <source>
        <dbReference type="EMBL" id="BBO31474.1"/>
    </source>
</evidence>